<evidence type="ECO:0000313" key="6">
    <source>
        <dbReference type="EMBL" id="MEE2023316.1"/>
    </source>
</evidence>
<sequence>MRTNKQDPPQTTPRRSDEPIWWSLFSAGGVCVAMLVPAIALLVLLGIPLGLVSAEQLSYQRLHALVFHPLGLGVVLGALVLPLFHAMHRIHHGLHDLKLAHGQLAKWLCYGCAIVLSTVAIALWLLSAF</sequence>
<gene>
    <name evidence="5" type="primary">frdD</name>
    <name evidence="6" type="ORF">QWF21_03590</name>
</gene>
<dbReference type="Gene3D" id="1.20.1300.10">
    <property type="entry name" value="Fumarate reductase/succinate dehydrogenase, transmembrane subunit"/>
    <property type="match status" value="1"/>
</dbReference>
<evidence type="ECO:0000256" key="4">
    <source>
        <dbReference type="ARBA" id="ARBA00023136"/>
    </source>
</evidence>
<comment type="function">
    <text evidence="5">Anchors the catalytic components of the fumarate reductase complex to the cell membrane, binds quinones.</text>
</comment>
<comment type="subcellular location">
    <subcellularLocation>
        <location evidence="5">Cell membrane</location>
        <topology evidence="5">Multi-pass membrane protein</topology>
    </subcellularLocation>
</comment>
<dbReference type="InterPro" id="IPR034804">
    <property type="entry name" value="SQR/QFR_C/D"/>
</dbReference>
<evidence type="ECO:0000256" key="3">
    <source>
        <dbReference type="ARBA" id="ARBA00022989"/>
    </source>
</evidence>
<organism evidence="6 7">
    <name type="scientific">Alkalimonas mucilaginosa</name>
    <dbReference type="NCBI Taxonomy" id="3057676"/>
    <lineage>
        <taxon>Bacteria</taxon>
        <taxon>Pseudomonadati</taxon>
        <taxon>Pseudomonadota</taxon>
        <taxon>Gammaproteobacteria</taxon>
        <taxon>Alkalimonas</taxon>
    </lineage>
</organism>
<dbReference type="Proteomes" id="UP001339167">
    <property type="component" value="Unassembled WGS sequence"/>
</dbReference>
<evidence type="ECO:0000313" key="7">
    <source>
        <dbReference type="Proteomes" id="UP001339167"/>
    </source>
</evidence>
<comment type="caution">
    <text evidence="6">The sequence shown here is derived from an EMBL/GenBank/DDBJ whole genome shotgun (WGS) entry which is preliminary data.</text>
</comment>
<dbReference type="PIRSF" id="PIRSF000179">
    <property type="entry name" value="FrdD"/>
    <property type="match status" value="1"/>
</dbReference>
<reference evidence="6 7" key="1">
    <citation type="submission" date="2023-06" db="EMBL/GenBank/DDBJ databases">
        <title>Alkalimonas sp., MEB004 an alkaliphilic bacterium isolated from Lonar Lake, India.</title>
        <authorList>
            <person name="Joshi A."/>
            <person name="Thite S."/>
        </authorList>
    </citation>
    <scope>NUCLEOTIDE SEQUENCE [LARGE SCALE GENOMIC DNA]</scope>
    <source>
        <strain evidence="6 7">MEB004</strain>
    </source>
</reference>
<dbReference type="RefSeq" id="WP_330086670.1">
    <property type="nucleotide sequence ID" value="NZ_JAUGZK010000002.1"/>
</dbReference>
<keyword evidence="3 5" id="KW-1133">Transmembrane helix</keyword>
<dbReference type="CDD" id="cd00547">
    <property type="entry name" value="QFR_TypeD_subunitD"/>
    <property type="match status" value="1"/>
</dbReference>
<dbReference type="NCBIfam" id="NF003977">
    <property type="entry name" value="PRK05470.1-1"/>
    <property type="match status" value="1"/>
</dbReference>
<evidence type="ECO:0000256" key="1">
    <source>
        <dbReference type="ARBA" id="ARBA00022475"/>
    </source>
</evidence>
<protein>
    <recommendedName>
        <fullName evidence="5">Fumarate reductase subunit D</fullName>
    </recommendedName>
    <alternativeName>
        <fullName evidence="5">Quinol-fumarate reductase subunit D</fullName>
        <shortName evidence="5">QFR subunit D</shortName>
    </alternativeName>
</protein>
<keyword evidence="2 5" id="KW-0812">Transmembrane</keyword>
<evidence type="ECO:0000256" key="5">
    <source>
        <dbReference type="HAMAP-Rule" id="MF_00709"/>
    </source>
</evidence>
<dbReference type="EMBL" id="JAUGZK010000002">
    <property type="protein sequence ID" value="MEE2023316.1"/>
    <property type="molecule type" value="Genomic_DNA"/>
</dbReference>
<feature type="transmembrane region" description="Helical" evidence="5">
    <location>
        <begin position="20"/>
        <end position="45"/>
    </location>
</feature>
<name>A0ABU7JD03_9GAMM</name>
<proteinExistence type="inferred from homology"/>
<feature type="transmembrane region" description="Helical" evidence="5">
    <location>
        <begin position="65"/>
        <end position="86"/>
    </location>
</feature>
<feature type="transmembrane region" description="Helical" evidence="5">
    <location>
        <begin position="107"/>
        <end position="126"/>
    </location>
</feature>
<evidence type="ECO:0000256" key="2">
    <source>
        <dbReference type="ARBA" id="ARBA00022692"/>
    </source>
</evidence>
<keyword evidence="7" id="KW-1185">Reference proteome</keyword>
<dbReference type="SUPFAM" id="SSF81343">
    <property type="entry name" value="Fumarate reductase respiratory complex transmembrane subunits"/>
    <property type="match status" value="1"/>
</dbReference>
<dbReference type="Pfam" id="PF02313">
    <property type="entry name" value="Fumarate_red_D"/>
    <property type="match status" value="1"/>
</dbReference>
<keyword evidence="4 5" id="KW-0472">Membrane</keyword>
<comment type="similarity">
    <text evidence="5">Belongs to the FrdD family.</text>
</comment>
<accession>A0ABU7JD03</accession>
<dbReference type="InterPro" id="IPR003418">
    <property type="entry name" value="Fumarate_red_D"/>
</dbReference>
<keyword evidence="1 5" id="KW-1003">Cell membrane</keyword>
<dbReference type="HAMAP" id="MF_00709">
    <property type="entry name" value="Fumarate_red_D"/>
    <property type="match status" value="1"/>
</dbReference>
<comment type="subunit">
    <text evidence="5">Part of an enzyme complex containing four subunits: a flavoprotein (FrdA), an iron-sulfur protein (FrdB), and two hydrophobic anchor proteins (FrdC and FrdD).</text>
</comment>